<evidence type="ECO:0008006" key="3">
    <source>
        <dbReference type="Google" id="ProtNLM"/>
    </source>
</evidence>
<accession>A0CUQ3</accession>
<dbReference type="HOGENOM" id="CLU_1762327_0_0_1"/>
<protein>
    <recommendedName>
        <fullName evidence="3">Transmembrane protein</fullName>
    </recommendedName>
</protein>
<evidence type="ECO:0000313" key="2">
    <source>
        <dbReference type="Proteomes" id="UP000000600"/>
    </source>
</evidence>
<evidence type="ECO:0000313" key="1">
    <source>
        <dbReference type="EMBL" id="CAK74520.1"/>
    </source>
</evidence>
<dbReference type="KEGG" id="ptm:GSPATT00010720001"/>
<name>A0CUQ3_PARTE</name>
<sequence length="148" mass="17652">MASMLQPSLIKAFANFHNFQMYRFISFLMDNFNNQATNQLFRFILYFGQEASLIIQPQDGNRIFWQIILLDQNIEAIQEEQKASQLVLNKERNLQDSYGYSYVFIQIHVQLQNFEQYLVQFFFIIDLLNVFINAIKKTSTQSRIKVFI</sequence>
<dbReference type="AlphaFoldDB" id="A0CUQ3"/>
<dbReference type="Proteomes" id="UP000000600">
    <property type="component" value="Unassembled WGS sequence"/>
</dbReference>
<dbReference type="EMBL" id="CT868185">
    <property type="protein sequence ID" value="CAK74520.1"/>
    <property type="molecule type" value="Genomic_DNA"/>
</dbReference>
<dbReference type="RefSeq" id="XP_001441917.1">
    <property type="nucleotide sequence ID" value="XM_001441880.1"/>
</dbReference>
<dbReference type="InParanoid" id="A0CUQ3"/>
<proteinExistence type="predicted"/>
<dbReference type="GeneID" id="5027702"/>
<organism evidence="1 2">
    <name type="scientific">Paramecium tetraurelia</name>
    <dbReference type="NCBI Taxonomy" id="5888"/>
    <lineage>
        <taxon>Eukaryota</taxon>
        <taxon>Sar</taxon>
        <taxon>Alveolata</taxon>
        <taxon>Ciliophora</taxon>
        <taxon>Intramacronucleata</taxon>
        <taxon>Oligohymenophorea</taxon>
        <taxon>Peniculida</taxon>
        <taxon>Parameciidae</taxon>
        <taxon>Paramecium</taxon>
    </lineage>
</organism>
<gene>
    <name evidence="1" type="ORF">GSPATT00010720001</name>
</gene>
<keyword evidence="2" id="KW-1185">Reference proteome</keyword>
<reference evidence="1 2" key="1">
    <citation type="journal article" date="2006" name="Nature">
        <title>Global trends of whole-genome duplications revealed by the ciliate Paramecium tetraurelia.</title>
        <authorList>
            <consortium name="Genoscope"/>
            <person name="Aury J.-M."/>
            <person name="Jaillon O."/>
            <person name="Duret L."/>
            <person name="Noel B."/>
            <person name="Jubin C."/>
            <person name="Porcel B.M."/>
            <person name="Segurens B."/>
            <person name="Daubin V."/>
            <person name="Anthouard V."/>
            <person name="Aiach N."/>
            <person name="Arnaiz O."/>
            <person name="Billaut A."/>
            <person name="Beisson J."/>
            <person name="Blanc I."/>
            <person name="Bouhouche K."/>
            <person name="Camara F."/>
            <person name="Duharcourt S."/>
            <person name="Guigo R."/>
            <person name="Gogendeau D."/>
            <person name="Katinka M."/>
            <person name="Keller A.-M."/>
            <person name="Kissmehl R."/>
            <person name="Klotz C."/>
            <person name="Koll F."/>
            <person name="Le Moue A."/>
            <person name="Lepere C."/>
            <person name="Malinsky S."/>
            <person name="Nowacki M."/>
            <person name="Nowak J.K."/>
            <person name="Plattner H."/>
            <person name="Poulain J."/>
            <person name="Ruiz F."/>
            <person name="Serrano V."/>
            <person name="Zagulski M."/>
            <person name="Dessen P."/>
            <person name="Betermier M."/>
            <person name="Weissenbach J."/>
            <person name="Scarpelli C."/>
            <person name="Schachter V."/>
            <person name="Sperling L."/>
            <person name="Meyer E."/>
            <person name="Cohen J."/>
            <person name="Wincker P."/>
        </authorList>
    </citation>
    <scope>NUCLEOTIDE SEQUENCE [LARGE SCALE GENOMIC DNA]</scope>
    <source>
        <strain evidence="1 2">Stock d4-2</strain>
    </source>
</reference>